<evidence type="ECO:0000313" key="2">
    <source>
        <dbReference type="Proteomes" id="UP000628984"/>
    </source>
</evidence>
<organism evidence="1 2">
    <name type="scientific">Gemmobacter lanyuensis</name>
    <dbReference type="NCBI Taxonomy" id="1054497"/>
    <lineage>
        <taxon>Bacteria</taxon>
        <taxon>Pseudomonadati</taxon>
        <taxon>Pseudomonadota</taxon>
        <taxon>Alphaproteobacteria</taxon>
        <taxon>Rhodobacterales</taxon>
        <taxon>Paracoccaceae</taxon>
        <taxon>Gemmobacter</taxon>
    </lineage>
</organism>
<dbReference type="AlphaFoldDB" id="A0A918J0Q4"/>
<reference evidence="1" key="1">
    <citation type="journal article" date="2014" name="Int. J. Syst. Evol. Microbiol.">
        <title>Complete genome sequence of Corynebacterium casei LMG S-19264T (=DSM 44701T), isolated from a smear-ripened cheese.</title>
        <authorList>
            <consortium name="US DOE Joint Genome Institute (JGI-PGF)"/>
            <person name="Walter F."/>
            <person name="Albersmeier A."/>
            <person name="Kalinowski J."/>
            <person name="Ruckert C."/>
        </authorList>
    </citation>
    <scope>NUCLEOTIDE SEQUENCE</scope>
    <source>
        <strain evidence="1">KCTC 23714</strain>
    </source>
</reference>
<sequence>MNLKNPLCQIQPNDANIFHGYSLPPVTLPNITLAHCDAVGRGYPPHHFWVKINILRVCAVDGFAPEQTLMSRSFSGPDPLKMPPLDETDSELRLYLYHVVRQPGPQKKPSDVWHADQDQNVEEGRWDEIPGGYAVGAYWIVPLAELFAPEGTERLIQRVRAALRQQGIALTDALARSA</sequence>
<gene>
    <name evidence="1" type="ORF">GCM10011452_30040</name>
</gene>
<protein>
    <submittedName>
        <fullName evidence="1">Uncharacterized protein</fullName>
    </submittedName>
</protein>
<dbReference type="Proteomes" id="UP000628984">
    <property type="component" value="Unassembled WGS sequence"/>
</dbReference>
<dbReference type="RefSeq" id="WP_189634750.1">
    <property type="nucleotide sequence ID" value="NZ_BMYQ01000011.1"/>
</dbReference>
<keyword evidence="2" id="KW-1185">Reference proteome</keyword>
<comment type="caution">
    <text evidence="1">The sequence shown here is derived from an EMBL/GenBank/DDBJ whole genome shotgun (WGS) entry which is preliminary data.</text>
</comment>
<reference evidence="1" key="2">
    <citation type="submission" date="2020-09" db="EMBL/GenBank/DDBJ databases">
        <authorList>
            <person name="Sun Q."/>
            <person name="Kim S."/>
        </authorList>
    </citation>
    <scope>NUCLEOTIDE SEQUENCE</scope>
    <source>
        <strain evidence="1">KCTC 23714</strain>
    </source>
</reference>
<name>A0A918J0Q4_9RHOB</name>
<evidence type="ECO:0000313" key="1">
    <source>
        <dbReference type="EMBL" id="GGW39698.1"/>
    </source>
</evidence>
<dbReference type="EMBL" id="BMYQ01000011">
    <property type="protein sequence ID" value="GGW39698.1"/>
    <property type="molecule type" value="Genomic_DNA"/>
</dbReference>
<accession>A0A918J0Q4</accession>
<proteinExistence type="predicted"/>